<keyword evidence="2 4" id="KW-0863">Zinc-finger</keyword>
<evidence type="ECO:0000256" key="5">
    <source>
        <dbReference type="SAM" id="MobiDB-lite"/>
    </source>
</evidence>
<evidence type="ECO:0000256" key="4">
    <source>
        <dbReference type="PROSITE-ProRule" id="PRU00175"/>
    </source>
</evidence>
<dbReference type="InterPro" id="IPR017907">
    <property type="entry name" value="Znf_RING_CS"/>
</dbReference>
<dbReference type="SUPFAM" id="SSF49599">
    <property type="entry name" value="TRAF domain-like"/>
    <property type="match status" value="1"/>
</dbReference>
<protein>
    <recommendedName>
        <fullName evidence="6">RING-type domain-containing protein</fullName>
    </recommendedName>
</protein>
<evidence type="ECO:0000256" key="1">
    <source>
        <dbReference type="ARBA" id="ARBA00022723"/>
    </source>
</evidence>
<feature type="domain" description="RING-type" evidence="6">
    <location>
        <begin position="81"/>
        <end position="123"/>
    </location>
</feature>
<dbReference type="SMART" id="SM00184">
    <property type="entry name" value="RING"/>
    <property type="match status" value="1"/>
</dbReference>
<evidence type="ECO:0000259" key="6">
    <source>
        <dbReference type="PROSITE" id="PS50089"/>
    </source>
</evidence>
<dbReference type="InterPro" id="IPR027370">
    <property type="entry name" value="Znf-RING_euk"/>
</dbReference>
<keyword evidence="1" id="KW-0479">Metal-binding</keyword>
<dbReference type="PANTHER" id="PTHR10131:SF94">
    <property type="entry name" value="TNF RECEPTOR-ASSOCIATED FACTOR 4"/>
    <property type="match status" value="1"/>
</dbReference>
<evidence type="ECO:0000256" key="3">
    <source>
        <dbReference type="ARBA" id="ARBA00022833"/>
    </source>
</evidence>
<dbReference type="EMBL" id="MU001496">
    <property type="protein sequence ID" value="KAF2447572.1"/>
    <property type="molecule type" value="Genomic_DNA"/>
</dbReference>
<dbReference type="GO" id="GO:0008270">
    <property type="term" value="F:zinc ion binding"/>
    <property type="evidence" value="ECO:0007669"/>
    <property type="project" value="UniProtKB-KW"/>
</dbReference>
<gene>
    <name evidence="7" type="ORF">P171DRAFT_227591</name>
</gene>
<comment type="caution">
    <text evidence="7">The sequence shown here is derived from an EMBL/GenBank/DDBJ whole genome shotgun (WGS) entry which is preliminary data.</text>
</comment>
<feature type="region of interest" description="Disordered" evidence="5">
    <location>
        <begin position="1"/>
        <end position="58"/>
    </location>
</feature>
<dbReference type="SUPFAM" id="SSF57850">
    <property type="entry name" value="RING/U-box"/>
    <property type="match status" value="1"/>
</dbReference>
<evidence type="ECO:0000256" key="2">
    <source>
        <dbReference type="ARBA" id="ARBA00022771"/>
    </source>
</evidence>
<dbReference type="AlphaFoldDB" id="A0A9P4PP29"/>
<keyword evidence="3" id="KW-0862">Zinc</keyword>
<reference evidence="7" key="1">
    <citation type="journal article" date="2020" name="Stud. Mycol.">
        <title>101 Dothideomycetes genomes: a test case for predicting lifestyles and emergence of pathogens.</title>
        <authorList>
            <person name="Haridas S."/>
            <person name="Albert R."/>
            <person name="Binder M."/>
            <person name="Bloem J."/>
            <person name="Labutti K."/>
            <person name="Salamov A."/>
            <person name="Andreopoulos B."/>
            <person name="Baker S."/>
            <person name="Barry K."/>
            <person name="Bills G."/>
            <person name="Bluhm B."/>
            <person name="Cannon C."/>
            <person name="Castanera R."/>
            <person name="Culley D."/>
            <person name="Daum C."/>
            <person name="Ezra D."/>
            <person name="Gonzalez J."/>
            <person name="Henrissat B."/>
            <person name="Kuo A."/>
            <person name="Liang C."/>
            <person name="Lipzen A."/>
            <person name="Lutzoni F."/>
            <person name="Magnuson J."/>
            <person name="Mondo S."/>
            <person name="Nolan M."/>
            <person name="Ohm R."/>
            <person name="Pangilinan J."/>
            <person name="Park H.-J."/>
            <person name="Ramirez L."/>
            <person name="Alfaro M."/>
            <person name="Sun H."/>
            <person name="Tritt A."/>
            <person name="Yoshinaga Y."/>
            <person name="Zwiers L.-H."/>
            <person name="Turgeon B."/>
            <person name="Goodwin S."/>
            <person name="Spatafora J."/>
            <person name="Crous P."/>
            <person name="Grigoriev I."/>
        </authorList>
    </citation>
    <scope>NUCLEOTIDE SEQUENCE</scope>
    <source>
        <strain evidence="7">CBS 690.94</strain>
    </source>
</reference>
<dbReference type="PROSITE" id="PS50089">
    <property type="entry name" value="ZF_RING_2"/>
    <property type="match status" value="1"/>
</dbReference>
<keyword evidence="8" id="KW-1185">Reference proteome</keyword>
<organism evidence="7 8">
    <name type="scientific">Karstenula rhodostoma CBS 690.94</name>
    <dbReference type="NCBI Taxonomy" id="1392251"/>
    <lineage>
        <taxon>Eukaryota</taxon>
        <taxon>Fungi</taxon>
        <taxon>Dikarya</taxon>
        <taxon>Ascomycota</taxon>
        <taxon>Pezizomycotina</taxon>
        <taxon>Dothideomycetes</taxon>
        <taxon>Pleosporomycetidae</taxon>
        <taxon>Pleosporales</taxon>
        <taxon>Massarineae</taxon>
        <taxon>Didymosphaeriaceae</taxon>
        <taxon>Karstenula</taxon>
    </lineage>
</organism>
<accession>A0A9P4PP29</accession>
<sequence length="231" mass="25937">MSSPAPIPPPNDRRSSRASSAGVDAADDLLPVGGPPNSPSPLQIRASNSLNSKNRRSPIAKQPADLHLLEYVAEPDSNLVCLICHSPFDRPVQLFCGHFFCRECLDHAWRAQHEGRKTCPTCRGRVDPEKDVRPVPKIVKTMLDELVVKCPNAKSGCGWVEQRVNVHDHVMLYCEYTLVECAQHDCRLHISQKDFHKGCLHYTVSCEDCRTSMMKKDLEVYALAEYLKNNC</sequence>
<evidence type="ECO:0000313" key="8">
    <source>
        <dbReference type="Proteomes" id="UP000799764"/>
    </source>
</evidence>
<evidence type="ECO:0000313" key="7">
    <source>
        <dbReference type="EMBL" id="KAF2447572.1"/>
    </source>
</evidence>
<dbReference type="PANTHER" id="PTHR10131">
    <property type="entry name" value="TNF RECEPTOR ASSOCIATED FACTOR"/>
    <property type="match status" value="1"/>
</dbReference>
<dbReference type="PROSITE" id="PS00518">
    <property type="entry name" value="ZF_RING_1"/>
    <property type="match status" value="1"/>
</dbReference>
<dbReference type="OrthoDB" id="1630758at2759"/>
<feature type="compositionally biased region" description="Pro residues" evidence="5">
    <location>
        <begin position="1"/>
        <end position="10"/>
    </location>
</feature>
<dbReference type="Pfam" id="PF13445">
    <property type="entry name" value="zf-RING_UBOX"/>
    <property type="match status" value="1"/>
</dbReference>
<dbReference type="Gene3D" id="3.30.40.10">
    <property type="entry name" value="Zinc/RING finger domain, C3HC4 (zinc finger)"/>
    <property type="match status" value="1"/>
</dbReference>
<dbReference type="InterPro" id="IPR001841">
    <property type="entry name" value="Znf_RING"/>
</dbReference>
<proteinExistence type="predicted"/>
<dbReference type="Proteomes" id="UP000799764">
    <property type="component" value="Unassembled WGS sequence"/>
</dbReference>
<dbReference type="InterPro" id="IPR013083">
    <property type="entry name" value="Znf_RING/FYVE/PHD"/>
</dbReference>
<name>A0A9P4PP29_9PLEO</name>